<dbReference type="GO" id="GO:0007411">
    <property type="term" value="P:axon guidance"/>
    <property type="evidence" value="ECO:0007669"/>
    <property type="project" value="TreeGrafter"/>
</dbReference>
<dbReference type="SMART" id="SM00181">
    <property type="entry name" value="EGF"/>
    <property type="match status" value="5"/>
</dbReference>
<comment type="caution">
    <text evidence="10">Lacks conserved residue(s) required for the propagation of feature annotation.</text>
</comment>
<sequence length="541" mass="59316">MKTQWRLAAALLLLLSCSGLKLQEPMVNNLEQAATLEASATCGVGPDGESITEEFCKITGGIKHESESGIEMKDGSQCGKCNRFSHPASHVKNSNLGDSLSWMSPPLIRGDAFENVNFTITFKKVYQIDNIVMKTGESPRPAAFVVLKSLDGETYQPLMYFSTDCRRDFRMEPKTRADADDEVICMEKYKKLESFQDHSADINILLNKDRPSGQQPSDRLLEFLRVKSVRINFRRLYKFSTSMTPLNERKDDNQKKRYFYSVSLLKVSGHCYCNGLAGSCELDSLADDFKCRCIEGVEGDTCDRCAATHPQKPWKAGKPCEKCNCHGHSQTCIFNPEVARKRLSMDLDGIYEGGGVCANCSDNTTGLNCRSCIPGFFHPWGRAWNRTDSCVKCNCSTQISSGECKDGYGECLCKKNFTGLNCELCAAGYTNPPACEPCDCNPVGTVAGRCDSADGRCACRPTFGGDKCDTCADGFTGFPDCQKCNCSLNGATSEVCDPDSGSCDCKPGYTGPLCDQCDTGFFMYRGSCFSECGLGLGDRTV</sequence>
<dbReference type="SMART" id="SM00180">
    <property type="entry name" value="EGF_Lam"/>
    <property type="match status" value="5"/>
</dbReference>
<dbReference type="Gene3D" id="2.60.120.260">
    <property type="entry name" value="Galactose-binding domain-like"/>
    <property type="match status" value="1"/>
</dbReference>
<dbReference type="SMART" id="SM00136">
    <property type="entry name" value="LamNT"/>
    <property type="match status" value="1"/>
</dbReference>
<dbReference type="FunFam" id="2.10.25.10:FF:000069">
    <property type="entry name" value="Laminin subunit alpha 1"/>
    <property type="match status" value="1"/>
</dbReference>
<evidence type="ECO:0000256" key="5">
    <source>
        <dbReference type="ARBA" id="ARBA00022737"/>
    </source>
</evidence>
<reference evidence="15" key="1">
    <citation type="submission" date="2016-11" db="UniProtKB">
        <authorList>
            <consortium name="WormBaseParasite"/>
        </authorList>
    </citation>
    <scope>IDENTIFICATION</scope>
</reference>
<dbReference type="InterPro" id="IPR000742">
    <property type="entry name" value="EGF"/>
</dbReference>
<keyword evidence="5" id="KW-0677">Repeat</keyword>
<feature type="chain" id="PRO_5009321295" evidence="11">
    <location>
        <begin position="24"/>
        <end position="541"/>
    </location>
</feature>
<feature type="disulfide bond" evidence="10">
    <location>
        <begin position="438"/>
        <end position="450"/>
    </location>
</feature>
<accession>A0A1I8IYH5</accession>
<evidence type="ECO:0000313" key="15">
    <source>
        <dbReference type="WBParaSite" id="maker-uti_cns_0022115-snap-gene-0.4-mRNA-1"/>
    </source>
</evidence>
<organism evidence="14 15">
    <name type="scientific">Macrostomum lignano</name>
    <dbReference type="NCBI Taxonomy" id="282301"/>
    <lineage>
        <taxon>Eukaryota</taxon>
        <taxon>Metazoa</taxon>
        <taxon>Spiralia</taxon>
        <taxon>Lophotrochozoa</taxon>
        <taxon>Platyhelminthes</taxon>
        <taxon>Rhabditophora</taxon>
        <taxon>Macrostomorpha</taxon>
        <taxon>Macrostomida</taxon>
        <taxon>Macrostomidae</taxon>
        <taxon>Macrostomum</taxon>
    </lineage>
</organism>
<evidence type="ECO:0000256" key="9">
    <source>
        <dbReference type="ARBA" id="ARBA00023292"/>
    </source>
</evidence>
<dbReference type="FunFam" id="2.10.25.10:FF:000082">
    <property type="entry name" value="Laminin subunit alpha 1"/>
    <property type="match status" value="2"/>
</dbReference>
<feature type="disulfide bond" evidence="10">
    <location>
        <begin position="459"/>
        <end position="468"/>
    </location>
</feature>
<feature type="signal peptide" evidence="11">
    <location>
        <begin position="1"/>
        <end position="23"/>
    </location>
</feature>
<feature type="domain" description="Laminin N-terminal" evidence="13">
    <location>
        <begin position="18"/>
        <end position="270"/>
    </location>
</feature>
<feature type="disulfide bond" evidence="10">
    <location>
        <begin position="484"/>
        <end position="496"/>
    </location>
</feature>
<evidence type="ECO:0000259" key="12">
    <source>
        <dbReference type="PROSITE" id="PS50027"/>
    </source>
</evidence>
<dbReference type="PROSITE" id="PS50027">
    <property type="entry name" value="EGF_LAM_2"/>
    <property type="match status" value="3"/>
</dbReference>
<dbReference type="PANTHER" id="PTHR10574">
    <property type="entry name" value="NETRIN/LAMININ-RELATED"/>
    <property type="match status" value="1"/>
</dbReference>
<name>A0A1I8IYH5_9PLAT</name>
<feature type="disulfide bond" evidence="10">
    <location>
        <begin position="505"/>
        <end position="514"/>
    </location>
</feature>
<dbReference type="PROSITE" id="PS01248">
    <property type="entry name" value="EGF_LAM_1"/>
    <property type="match status" value="2"/>
</dbReference>
<keyword evidence="4 11" id="KW-0732">Signal</keyword>
<evidence type="ECO:0000256" key="10">
    <source>
        <dbReference type="PROSITE-ProRule" id="PRU00460"/>
    </source>
</evidence>
<keyword evidence="3" id="KW-0272">Extracellular matrix</keyword>
<keyword evidence="8" id="KW-0325">Glycoprotein</keyword>
<dbReference type="PRINTS" id="PR00011">
    <property type="entry name" value="EGFLAMININ"/>
</dbReference>
<keyword evidence="2" id="KW-0964">Secreted</keyword>
<dbReference type="GO" id="GO:0009888">
    <property type="term" value="P:tissue development"/>
    <property type="evidence" value="ECO:0007669"/>
    <property type="project" value="TreeGrafter"/>
</dbReference>
<dbReference type="InterPro" id="IPR008211">
    <property type="entry name" value="Laminin_N"/>
</dbReference>
<dbReference type="PROSITE" id="PS51117">
    <property type="entry name" value="LAMININ_NTER"/>
    <property type="match status" value="1"/>
</dbReference>
<evidence type="ECO:0000259" key="13">
    <source>
        <dbReference type="PROSITE" id="PS51117"/>
    </source>
</evidence>
<feature type="domain" description="Laminin EGF-like" evidence="12">
    <location>
        <begin position="393"/>
        <end position="437"/>
    </location>
</feature>
<proteinExistence type="predicted"/>
<dbReference type="Pfam" id="PF00053">
    <property type="entry name" value="EGF_laminin"/>
    <property type="match status" value="5"/>
</dbReference>
<evidence type="ECO:0000256" key="11">
    <source>
        <dbReference type="SAM" id="SignalP"/>
    </source>
</evidence>
<evidence type="ECO:0000256" key="1">
    <source>
        <dbReference type="ARBA" id="ARBA00004302"/>
    </source>
</evidence>
<evidence type="ECO:0000256" key="3">
    <source>
        <dbReference type="ARBA" id="ARBA00022530"/>
    </source>
</evidence>
<dbReference type="GO" id="GO:0005604">
    <property type="term" value="C:basement membrane"/>
    <property type="evidence" value="ECO:0007669"/>
    <property type="project" value="UniProtKB-SubCell"/>
</dbReference>
<dbReference type="Pfam" id="PF00055">
    <property type="entry name" value="Laminin_N"/>
    <property type="match status" value="1"/>
</dbReference>
<keyword evidence="9 10" id="KW-0424">Laminin EGF-like domain</keyword>
<evidence type="ECO:0000313" key="14">
    <source>
        <dbReference type="Proteomes" id="UP000095280"/>
    </source>
</evidence>
<evidence type="ECO:0000256" key="6">
    <source>
        <dbReference type="ARBA" id="ARBA00022869"/>
    </source>
</evidence>
<evidence type="ECO:0000256" key="7">
    <source>
        <dbReference type="ARBA" id="ARBA00023157"/>
    </source>
</evidence>
<feature type="disulfide bond" evidence="10">
    <location>
        <begin position="413"/>
        <end position="422"/>
    </location>
</feature>
<feature type="disulfide bond" evidence="10">
    <location>
        <begin position="440"/>
        <end position="457"/>
    </location>
</feature>
<keyword evidence="7 10" id="KW-1015">Disulfide bond</keyword>
<dbReference type="PROSITE" id="PS51257">
    <property type="entry name" value="PROKAR_LIPOPROTEIN"/>
    <property type="match status" value="1"/>
</dbReference>
<dbReference type="InterPro" id="IPR002049">
    <property type="entry name" value="LE_dom"/>
</dbReference>
<dbReference type="SUPFAM" id="SSF57196">
    <property type="entry name" value="EGF/Laminin"/>
    <property type="match status" value="5"/>
</dbReference>
<evidence type="ECO:0000256" key="4">
    <source>
        <dbReference type="ARBA" id="ARBA00022729"/>
    </source>
</evidence>
<feature type="domain" description="Laminin EGF-like" evidence="12">
    <location>
        <begin position="438"/>
        <end position="483"/>
    </location>
</feature>
<feature type="domain" description="Laminin EGF-like" evidence="12">
    <location>
        <begin position="484"/>
        <end position="530"/>
    </location>
</feature>
<dbReference type="CDD" id="cd00055">
    <property type="entry name" value="EGF_Lam"/>
    <property type="match status" value="3"/>
</dbReference>
<dbReference type="AlphaFoldDB" id="A0A1I8IYH5"/>
<dbReference type="InterPro" id="IPR050440">
    <property type="entry name" value="Laminin/Netrin_ECM"/>
</dbReference>
<dbReference type="PANTHER" id="PTHR10574:SF406">
    <property type="entry name" value="LAMININ SUBUNIT ALPHA 5"/>
    <property type="match status" value="1"/>
</dbReference>
<keyword evidence="6" id="KW-0084">Basement membrane</keyword>
<evidence type="ECO:0000256" key="8">
    <source>
        <dbReference type="ARBA" id="ARBA00023180"/>
    </source>
</evidence>
<dbReference type="GO" id="GO:0009887">
    <property type="term" value="P:animal organ morphogenesis"/>
    <property type="evidence" value="ECO:0007669"/>
    <property type="project" value="TreeGrafter"/>
</dbReference>
<evidence type="ECO:0000256" key="2">
    <source>
        <dbReference type="ARBA" id="ARBA00022525"/>
    </source>
</evidence>
<comment type="subcellular location">
    <subcellularLocation>
        <location evidence="1">Secreted</location>
        <location evidence="1">Extracellular space</location>
        <location evidence="1">Extracellular matrix</location>
        <location evidence="1">Basement membrane</location>
    </subcellularLocation>
</comment>
<dbReference type="WBParaSite" id="maker-uti_cns_0022115-snap-gene-0.4-mRNA-1">
    <property type="protein sequence ID" value="maker-uti_cns_0022115-snap-gene-0.4-mRNA-1"/>
    <property type="gene ID" value="maker-uti_cns_0022115-snap-gene-0.4"/>
</dbReference>
<feature type="disulfide bond" evidence="10">
    <location>
        <begin position="486"/>
        <end position="503"/>
    </location>
</feature>
<keyword evidence="14" id="KW-1185">Reference proteome</keyword>
<protein>
    <submittedName>
        <fullName evidence="15">Laminin EGF-like domain-containing protein</fullName>
    </submittedName>
</protein>
<dbReference type="Gene3D" id="2.10.25.10">
    <property type="entry name" value="Laminin"/>
    <property type="match status" value="4"/>
</dbReference>
<dbReference type="Proteomes" id="UP000095280">
    <property type="component" value="Unplaced"/>
</dbReference>